<name>A0ACC6TDH2_9MICC</name>
<accession>A0ACC6TDH2</accession>
<dbReference type="EMBL" id="JBEPNJ010000004">
    <property type="protein sequence ID" value="MET3771713.1"/>
    <property type="molecule type" value="Genomic_DNA"/>
</dbReference>
<evidence type="ECO:0000313" key="2">
    <source>
        <dbReference type="Proteomes" id="UP001549207"/>
    </source>
</evidence>
<proteinExistence type="predicted"/>
<sequence length="81" mass="8870">MLKRTEAQAIAAAVDRLAERFPDEPRSVVEDVVAEEYSLLDGCRVRDYVAILVERGARRRLVRRQLSADFASVPGGSPGAA</sequence>
<evidence type="ECO:0000313" key="1">
    <source>
        <dbReference type="EMBL" id="MET3771713.1"/>
    </source>
</evidence>
<comment type="caution">
    <text evidence="1">The sequence shown here is derived from an EMBL/GenBank/DDBJ whole genome shotgun (WGS) entry which is preliminary data.</text>
</comment>
<reference evidence="1" key="1">
    <citation type="submission" date="2024-06" db="EMBL/GenBank/DDBJ databases">
        <title>Genomic Encyclopedia of Type Strains, Phase IV (KMG-IV): sequencing the most valuable type-strain genomes for metagenomic binning, comparative biology and taxonomic classification.</title>
        <authorList>
            <person name="Goeker M."/>
        </authorList>
    </citation>
    <scope>NUCLEOTIDE SEQUENCE</scope>
    <source>
        <strain evidence="1">SJCon</strain>
    </source>
</reference>
<protein>
    <submittedName>
        <fullName evidence="1">Uncharacterized protein</fullName>
    </submittedName>
</protein>
<dbReference type="Proteomes" id="UP001549207">
    <property type="component" value="Unassembled WGS sequence"/>
</dbReference>
<gene>
    <name evidence="1" type="ORF">ABIC98_001350</name>
</gene>
<organism evidence="1 2">
    <name type="scientific">Arthrobacter nitrophenolicus</name>
    <dbReference type="NCBI Taxonomy" id="683150"/>
    <lineage>
        <taxon>Bacteria</taxon>
        <taxon>Bacillati</taxon>
        <taxon>Actinomycetota</taxon>
        <taxon>Actinomycetes</taxon>
        <taxon>Micrococcales</taxon>
        <taxon>Micrococcaceae</taxon>
        <taxon>Arthrobacter</taxon>
    </lineage>
</organism>
<keyword evidence="2" id="KW-1185">Reference proteome</keyword>